<protein>
    <submittedName>
        <fullName evidence="1">Uncharacterized protein</fullName>
    </submittedName>
</protein>
<accession>A0A0F9BV26</accession>
<sequence>MTQRLATPFGPSFKPGAAVQSGPLLFDDFIGTSISTTANEANWHSVGSVGTAALLNGADGGFVTLVSGALATQDAIIELDGEPFIFQTGRDLYFEARFQVDEIAGDTSIFLGLAETGFDPIDGTPTALCIGFITQSDANLDAIAGSGTGAATVQDTGFDLVVNTNVVVAFSWNGLDQKLRFFVNGPLVHTMNPSDDNLPDFGENLNVVLSISRSANTG</sequence>
<organism evidence="1">
    <name type="scientific">marine sediment metagenome</name>
    <dbReference type="NCBI Taxonomy" id="412755"/>
    <lineage>
        <taxon>unclassified sequences</taxon>
        <taxon>metagenomes</taxon>
        <taxon>ecological metagenomes</taxon>
    </lineage>
</organism>
<dbReference type="InterPro" id="IPR013320">
    <property type="entry name" value="ConA-like_dom_sf"/>
</dbReference>
<gene>
    <name evidence="1" type="ORF">LCGC14_2684360</name>
</gene>
<name>A0A0F9BV26_9ZZZZ</name>
<dbReference type="EMBL" id="LAZR01047410">
    <property type="protein sequence ID" value="KKK94289.1"/>
    <property type="molecule type" value="Genomic_DNA"/>
</dbReference>
<proteinExistence type="predicted"/>
<reference evidence="1" key="1">
    <citation type="journal article" date="2015" name="Nature">
        <title>Complex archaea that bridge the gap between prokaryotes and eukaryotes.</title>
        <authorList>
            <person name="Spang A."/>
            <person name="Saw J.H."/>
            <person name="Jorgensen S.L."/>
            <person name="Zaremba-Niedzwiedzka K."/>
            <person name="Martijn J."/>
            <person name="Lind A.E."/>
            <person name="van Eijk R."/>
            <person name="Schleper C."/>
            <person name="Guy L."/>
            <person name="Ettema T.J."/>
        </authorList>
    </citation>
    <scope>NUCLEOTIDE SEQUENCE</scope>
</reference>
<dbReference type="AlphaFoldDB" id="A0A0F9BV26"/>
<dbReference type="SUPFAM" id="SSF49899">
    <property type="entry name" value="Concanavalin A-like lectins/glucanases"/>
    <property type="match status" value="1"/>
</dbReference>
<comment type="caution">
    <text evidence="1">The sequence shown here is derived from an EMBL/GenBank/DDBJ whole genome shotgun (WGS) entry which is preliminary data.</text>
</comment>
<feature type="non-terminal residue" evidence="1">
    <location>
        <position position="218"/>
    </location>
</feature>
<evidence type="ECO:0000313" key="1">
    <source>
        <dbReference type="EMBL" id="KKK94289.1"/>
    </source>
</evidence>